<dbReference type="Proteomes" id="UP000694680">
    <property type="component" value="Chromosome 22"/>
</dbReference>
<dbReference type="GO" id="GO:0006397">
    <property type="term" value="P:mRNA processing"/>
    <property type="evidence" value="ECO:0007669"/>
    <property type="project" value="UniProtKB-KW"/>
</dbReference>
<dbReference type="InterPro" id="IPR035979">
    <property type="entry name" value="RBD_domain_sf"/>
</dbReference>
<protein>
    <recommendedName>
        <fullName evidence="8">PWI domain-containing protein</fullName>
    </recommendedName>
</protein>
<evidence type="ECO:0000259" key="4">
    <source>
        <dbReference type="PROSITE" id="PS50102"/>
    </source>
</evidence>
<dbReference type="PANTHER" id="PTHR18806">
    <property type="entry name" value="RBM25 PROTEIN"/>
    <property type="match status" value="1"/>
</dbReference>
<dbReference type="InterPro" id="IPR002483">
    <property type="entry name" value="PWI_dom"/>
</dbReference>
<feature type="compositionally biased region" description="Polar residues" evidence="3">
    <location>
        <begin position="216"/>
        <end position="226"/>
    </location>
</feature>
<feature type="domain" description="RRM" evidence="4">
    <location>
        <begin position="86"/>
        <end position="163"/>
    </location>
</feature>
<feature type="compositionally biased region" description="Polar residues" evidence="3">
    <location>
        <begin position="589"/>
        <end position="605"/>
    </location>
</feature>
<feature type="compositionally biased region" description="Acidic residues" evidence="3">
    <location>
        <begin position="552"/>
        <end position="569"/>
    </location>
</feature>
<evidence type="ECO:0000259" key="5">
    <source>
        <dbReference type="PROSITE" id="PS51025"/>
    </source>
</evidence>
<sequence length="814" mass="95888">TVFPDTLRKDRIGLHDTLSIRMCACEMLLPCTRFSVVEELKNAVNCEMFFQVLVPTTVAVIQKPMIPKREPLHYRANDADDSGPTTTVFVGNISEKASDMLIRQLLAKCGIVLSWKRVQGASGKLQAFGFCEYKEPESTLRALRLLHELLLGDKKLLVKVDSKTKTQLDEWKAKKRSANGNEDDDEEEVLDDETLNRDQLAKGSIEVLMREYASELNASSQDPDGQSRNKRRREKKEEDINAMELEDDKRDLISREINKFRDTHKKLEEEKGKKEKERQELEKERKERDKERERERERRDREKEKERERERDKERERDRDRDRQRERERERTKEREREREKDRSRDASEDRNSRSRSVECYLDRKRDREEDEEDLYERKKLERRLRDKEAAYQERLKNWEIRERKKCRDYSKDAEREDERRREMAKEAKRLKEFLEDYDDERDDLKYYRGSALQKRLRDREKEADLDERDRKREKEELEEIRKRLLAEGHPDPDAELQRMEEEAERRRQPPLKLKPDDNVIQETKKHRNQEKKMSVRPAEPPPQDLKQLSDDNFDEAEDIDDQDAEDSQEAPPQLKPMMRPICIAPAVSSASGNSSPNTPDNKSPSGIIIPEENIPESQPLEEHRPKIGLSLKLGATNSPSQLNTGKRKKLATLESVFNKFEEETDEQPPKRKLVPLDYGDDDKSLGLDGAELPGTKGSVNTEEKRKHIKSLIEKIPTAREELFSYELDWAMVDSTLMDRRIKPWINKKIIEYIGEEEATLVDFVCSKVMAHSTPQGILDDVAMVLDEEAEVFIVKMWRLLIYETESKKIGLVK</sequence>
<dbReference type="AlphaFoldDB" id="A0A8C5DQD7"/>
<dbReference type="GO" id="GO:0005681">
    <property type="term" value="C:spliceosomal complex"/>
    <property type="evidence" value="ECO:0007669"/>
    <property type="project" value="TreeGrafter"/>
</dbReference>
<dbReference type="InterPro" id="IPR034268">
    <property type="entry name" value="RBM25_RRM"/>
</dbReference>
<keyword evidence="1" id="KW-0507">mRNA processing</keyword>
<dbReference type="SUPFAM" id="SSF54928">
    <property type="entry name" value="RNA-binding domain, RBD"/>
    <property type="match status" value="1"/>
</dbReference>
<dbReference type="Ensembl" id="ENSGWIT00000007335.1">
    <property type="protein sequence ID" value="ENSGWIP00000006635.1"/>
    <property type="gene ID" value="ENSGWIG00000003587.1"/>
</dbReference>
<dbReference type="Pfam" id="PF01480">
    <property type="entry name" value="PWI"/>
    <property type="match status" value="1"/>
</dbReference>
<keyword evidence="2" id="KW-0694">RNA-binding</keyword>
<evidence type="ECO:0000256" key="1">
    <source>
        <dbReference type="ARBA" id="ARBA00022664"/>
    </source>
</evidence>
<dbReference type="InterPro" id="IPR052768">
    <property type="entry name" value="RBM25"/>
</dbReference>
<dbReference type="Gene3D" id="3.30.70.330">
    <property type="match status" value="1"/>
</dbReference>
<feature type="region of interest" description="Disordered" evidence="3">
    <location>
        <begin position="449"/>
        <end position="627"/>
    </location>
</feature>
<dbReference type="SMART" id="SM00311">
    <property type="entry name" value="PWI"/>
    <property type="match status" value="1"/>
</dbReference>
<reference evidence="6" key="2">
    <citation type="submission" date="2025-08" db="UniProtKB">
        <authorList>
            <consortium name="Ensembl"/>
        </authorList>
    </citation>
    <scope>IDENTIFICATION</scope>
</reference>
<reference evidence="6" key="3">
    <citation type="submission" date="2025-09" db="UniProtKB">
        <authorList>
            <consortium name="Ensembl"/>
        </authorList>
    </citation>
    <scope>IDENTIFICATION</scope>
</reference>
<feature type="region of interest" description="Disordered" evidence="3">
    <location>
        <begin position="215"/>
        <end position="247"/>
    </location>
</feature>
<evidence type="ECO:0000256" key="3">
    <source>
        <dbReference type="SAM" id="MobiDB-lite"/>
    </source>
</evidence>
<feature type="domain" description="PWI" evidence="5">
    <location>
        <begin position="721"/>
        <end position="814"/>
    </location>
</feature>
<dbReference type="Gene3D" id="1.20.1390.10">
    <property type="entry name" value="PWI domain"/>
    <property type="match status" value="1"/>
</dbReference>
<dbReference type="PANTHER" id="PTHR18806:SF4">
    <property type="entry name" value="RNA-BINDING PROTEIN 25"/>
    <property type="match status" value="1"/>
</dbReference>
<dbReference type="SUPFAM" id="SSF101233">
    <property type="entry name" value="PWI domain"/>
    <property type="match status" value="1"/>
</dbReference>
<dbReference type="InterPro" id="IPR000504">
    <property type="entry name" value="RRM_dom"/>
</dbReference>
<evidence type="ECO:0000256" key="2">
    <source>
        <dbReference type="PROSITE-ProRule" id="PRU00176"/>
    </source>
</evidence>
<evidence type="ECO:0008006" key="8">
    <source>
        <dbReference type="Google" id="ProtNLM"/>
    </source>
</evidence>
<feature type="compositionally biased region" description="Basic and acidic residues" evidence="3">
    <location>
        <begin position="456"/>
        <end position="518"/>
    </location>
</feature>
<organism evidence="6 7">
    <name type="scientific">Gouania willdenowi</name>
    <name type="common">Blunt-snouted clingfish</name>
    <name type="synonym">Lepadogaster willdenowi</name>
    <dbReference type="NCBI Taxonomy" id="441366"/>
    <lineage>
        <taxon>Eukaryota</taxon>
        <taxon>Metazoa</taxon>
        <taxon>Chordata</taxon>
        <taxon>Craniata</taxon>
        <taxon>Vertebrata</taxon>
        <taxon>Euteleostomi</taxon>
        <taxon>Actinopterygii</taxon>
        <taxon>Neopterygii</taxon>
        <taxon>Teleostei</taxon>
        <taxon>Neoteleostei</taxon>
        <taxon>Acanthomorphata</taxon>
        <taxon>Ovalentaria</taxon>
        <taxon>Blenniimorphae</taxon>
        <taxon>Blenniiformes</taxon>
        <taxon>Gobiesocoidei</taxon>
        <taxon>Gobiesocidae</taxon>
        <taxon>Gobiesocinae</taxon>
        <taxon>Gouania</taxon>
    </lineage>
</organism>
<gene>
    <name evidence="6" type="primary">rbm25a</name>
</gene>
<accession>A0A8C5DQD7</accession>
<proteinExistence type="predicted"/>
<dbReference type="FunFam" id="1.20.1390.10:FF:000004">
    <property type="entry name" value="RNA-binding motif protein 25"/>
    <property type="match status" value="1"/>
</dbReference>
<dbReference type="PROSITE" id="PS51025">
    <property type="entry name" value="PWI"/>
    <property type="match status" value="1"/>
</dbReference>
<evidence type="ECO:0000313" key="6">
    <source>
        <dbReference type="Ensembl" id="ENSGWIP00000006635.1"/>
    </source>
</evidence>
<feature type="region of interest" description="Disordered" evidence="3">
    <location>
        <begin position="260"/>
        <end position="358"/>
    </location>
</feature>
<name>A0A8C5DQD7_GOUWI</name>
<dbReference type="GO" id="GO:0003729">
    <property type="term" value="F:mRNA binding"/>
    <property type="evidence" value="ECO:0007669"/>
    <property type="project" value="TreeGrafter"/>
</dbReference>
<dbReference type="InterPro" id="IPR036483">
    <property type="entry name" value="PWI_dom_sf"/>
</dbReference>
<keyword evidence="7" id="KW-1185">Reference proteome</keyword>
<dbReference type="GO" id="GO:0000381">
    <property type="term" value="P:regulation of alternative mRNA splicing, via spliceosome"/>
    <property type="evidence" value="ECO:0007669"/>
    <property type="project" value="TreeGrafter"/>
</dbReference>
<dbReference type="PROSITE" id="PS50102">
    <property type="entry name" value="RRM"/>
    <property type="match status" value="1"/>
</dbReference>
<evidence type="ECO:0000313" key="7">
    <source>
        <dbReference type="Proteomes" id="UP000694680"/>
    </source>
</evidence>
<dbReference type="CDD" id="cd12446">
    <property type="entry name" value="RRM_RBM25"/>
    <property type="match status" value="1"/>
</dbReference>
<reference evidence="6" key="1">
    <citation type="submission" date="2020-06" db="EMBL/GenBank/DDBJ databases">
        <authorList>
            <consortium name="Wellcome Sanger Institute Data Sharing"/>
        </authorList>
    </citation>
    <scope>NUCLEOTIDE SEQUENCE [LARGE SCALE GENOMIC DNA]</scope>
</reference>
<feature type="compositionally biased region" description="Acidic residues" evidence="3">
    <location>
        <begin position="181"/>
        <end position="193"/>
    </location>
</feature>
<dbReference type="Pfam" id="PF00076">
    <property type="entry name" value="RRM_1"/>
    <property type="match status" value="1"/>
</dbReference>
<feature type="region of interest" description="Disordered" evidence="3">
    <location>
        <begin position="172"/>
        <end position="196"/>
    </location>
</feature>
<dbReference type="InterPro" id="IPR012677">
    <property type="entry name" value="Nucleotide-bd_a/b_plait_sf"/>
</dbReference>
<dbReference type="SMART" id="SM00360">
    <property type="entry name" value="RRM"/>
    <property type="match status" value="1"/>
</dbReference>